<organism evidence="3 4">
    <name type="scientific">Endocarpon pusillum</name>
    <dbReference type="NCBI Taxonomy" id="364733"/>
    <lineage>
        <taxon>Eukaryota</taxon>
        <taxon>Fungi</taxon>
        <taxon>Dikarya</taxon>
        <taxon>Ascomycota</taxon>
        <taxon>Pezizomycotina</taxon>
        <taxon>Eurotiomycetes</taxon>
        <taxon>Chaetothyriomycetidae</taxon>
        <taxon>Verrucariales</taxon>
        <taxon>Verrucariaceae</taxon>
        <taxon>Endocarpon</taxon>
    </lineage>
</organism>
<evidence type="ECO:0000256" key="1">
    <source>
        <dbReference type="ARBA" id="ARBA00009143"/>
    </source>
</evidence>
<dbReference type="OrthoDB" id="440566at2759"/>
<keyword evidence="4" id="KW-1185">Reference proteome</keyword>
<dbReference type="InterPro" id="IPR042534">
    <property type="entry name" value="SAP18_sf"/>
</dbReference>
<dbReference type="EMBL" id="JAACFV010000024">
    <property type="protein sequence ID" value="KAF7511022.1"/>
    <property type="molecule type" value="Genomic_DNA"/>
</dbReference>
<evidence type="ECO:0000313" key="4">
    <source>
        <dbReference type="Proteomes" id="UP000606974"/>
    </source>
</evidence>
<feature type="compositionally biased region" description="Gly residues" evidence="2">
    <location>
        <begin position="257"/>
        <end position="273"/>
    </location>
</feature>
<dbReference type="Gene3D" id="3.10.20.550">
    <property type="entry name" value="ASAP complex, SAP18 subunit"/>
    <property type="match status" value="1"/>
</dbReference>
<dbReference type="AlphaFoldDB" id="A0A8H7AN26"/>
<comment type="caution">
    <text evidence="3">The sequence shown here is derived from an EMBL/GenBank/DDBJ whole genome shotgun (WGS) entry which is preliminary data.</text>
</comment>
<sequence>MSSPKRNPDQLDRQTTTPFHLKLFYRLASFHHLTDFPIPTPATPSPALPQHLQIYTWPTCTLLELSHLLTTALPNLLPSPAIGTRLSFRLVYPDTRPLPPGRMREDDGMRGRWTSKEMGSVVISAAAAADDGVEEADAVNGTSAGAGIKFRNTEEAERTLADSRFVIGDFVDCAIFPPLPDGSVAPGAQRGGYSGGVGPRGWNGDGGPPRGEWIWEIEGRRVWIGQGDGFGGGVGVEILVERVPEEWRRERLPDSGYGRGGYGGGRGRGRGGY</sequence>
<gene>
    <name evidence="3" type="ORF">GJ744_005568</name>
</gene>
<reference evidence="3" key="1">
    <citation type="submission" date="2020-02" db="EMBL/GenBank/DDBJ databases">
        <authorList>
            <person name="Palmer J.M."/>
        </authorList>
    </citation>
    <scope>NUCLEOTIDE SEQUENCE</scope>
    <source>
        <strain evidence="3">EPUS1.4</strain>
        <tissue evidence="3">Thallus</tissue>
    </source>
</reference>
<comment type="similarity">
    <text evidence="1">Belongs to the SAP18 family.</text>
</comment>
<feature type="region of interest" description="Disordered" evidence="2">
    <location>
        <begin position="251"/>
        <end position="273"/>
    </location>
</feature>
<evidence type="ECO:0000256" key="2">
    <source>
        <dbReference type="SAM" id="MobiDB-lite"/>
    </source>
</evidence>
<dbReference type="GO" id="GO:0005634">
    <property type="term" value="C:nucleus"/>
    <property type="evidence" value="ECO:0007669"/>
    <property type="project" value="TreeGrafter"/>
</dbReference>
<proteinExistence type="inferred from homology"/>
<name>A0A8H7AN26_9EURO</name>
<dbReference type="InterPro" id="IPR010516">
    <property type="entry name" value="SAP18"/>
</dbReference>
<dbReference type="Proteomes" id="UP000606974">
    <property type="component" value="Unassembled WGS sequence"/>
</dbReference>
<dbReference type="PANTHER" id="PTHR13082:SF0">
    <property type="entry name" value="HISTONE DEACETYLASE COMPLEX SUBUNIT SAP18"/>
    <property type="match status" value="1"/>
</dbReference>
<dbReference type="PANTHER" id="PTHR13082">
    <property type="entry name" value="SAP18"/>
    <property type="match status" value="1"/>
</dbReference>
<evidence type="ECO:0000313" key="3">
    <source>
        <dbReference type="EMBL" id="KAF7511022.1"/>
    </source>
</evidence>
<evidence type="ECO:0008006" key="5">
    <source>
        <dbReference type="Google" id="ProtNLM"/>
    </source>
</evidence>
<dbReference type="Pfam" id="PF06487">
    <property type="entry name" value="SAP18"/>
    <property type="match status" value="1"/>
</dbReference>
<protein>
    <recommendedName>
        <fullName evidence="5">Sin3-associated polypeptide Sap18</fullName>
    </recommendedName>
</protein>
<accession>A0A8H7AN26</accession>